<protein>
    <submittedName>
        <fullName evidence="1">Uncharacterized protein</fullName>
    </submittedName>
</protein>
<dbReference type="AlphaFoldDB" id="A0A3M7SK64"/>
<proteinExistence type="predicted"/>
<dbReference type="EMBL" id="REGN01001234">
    <property type="protein sequence ID" value="RNA36119.1"/>
    <property type="molecule type" value="Genomic_DNA"/>
</dbReference>
<accession>A0A3M7SK64</accession>
<sequence length="142" mass="16620">MFYIKAFCREIESNTIQNVKRAFSILIGKFCQKTLRLTRFNLFSDSFKHKFNSKKKNAEKTPFDDVKNADEEQLASEVEVKTMTCRKNLLFFLANQFDQLKIHMVGYFSTFGDLNFFIQSFDTSPLILDSQKNIPKCGILKF</sequence>
<reference evidence="1 2" key="1">
    <citation type="journal article" date="2018" name="Sci. Rep.">
        <title>Genomic signatures of local adaptation to the degree of environmental predictability in rotifers.</title>
        <authorList>
            <person name="Franch-Gras L."/>
            <person name="Hahn C."/>
            <person name="Garcia-Roger E.M."/>
            <person name="Carmona M.J."/>
            <person name="Serra M."/>
            <person name="Gomez A."/>
        </authorList>
    </citation>
    <scope>NUCLEOTIDE SEQUENCE [LARGE SCALE GENOMIC DNA]</scope>
    <source>
        <strain evidence="1">HYR1</strain>
    </source>
</reference>
<organism evidence="1 2">
    <name type="scientific">Brachionus plicatilis</name>
    <name type="common">Marine rotifer</name>
    <name type="synonym">Brachionus muelleri</name>
    <dbReference type="NCBI Taxonomy" id="10195"/>
    <lineage>
        <taxon>Eukaryota</taxon>
        <taxon>Metazoa</taxon>
        <taxon>Spiralia</taxon>
        <taxon>Gnathifera</taxon>
        <taxon>Rotifera</taxon>
        <taxon>Eurotatoria</taxon>
        <taxon>Monogononta</taxon>
        <taxon>Pseudotrocha</taxon>
        <taxon>Ploima</taxon>
        <taxon>Brachionidae</taxon>
        <taxon>Brachionus</taxon>
    </lineage>
</organism>
<keyword evidence="2" id="KW-1185">Reference proteome</keyword>
<gene>
    <name evidence="1" type="ORF">BpHYR1_054243</name>
</gene>
<comment type="caution">
    <text evidence="1">The sequence shown here is derived from an EMBL/GenBank/DDBJ whole genome shotgun (WGS) entry which is preliminary data.</text>
</comment>
<evidence type="ECO:0000313" key="2">
    <source>
        <dbReference type="Proteomes" id="UP000276133"/>
    </source>
</evidence>
<name>A0A3M7SK64_BRAPC</name>
<dbReference type="Proteomes" id="UP000276133">
    <property type="component" value="Unassembled WGS sequence"/>
</dbReference>
<evidence type="ECO:0000313" key="1">
    <source>
        <dbReference type="EMBL" id="RNA36119.1"/>
    </source>
</evidence>